<gene>
    <name evidence="3" type="ORF">SAMN04489757_13045</name>
</gene>
<feature type="transmembrane region" description="Helical" evidence="1">
    <location>
        <begin position="76"/>
        <end position="99"/>
    </location>
</feature>
<dbReference type="InterPro" id="IPR003675">
    <property type="entry name" value="Rce1/LyrA-like_dom"/>
</dbReference>
<dbReference type="PANTHER" id="PTHR36435">
    <property type="entry name" value="SLR1288 PROTEIN"/>
    <property type="match status" value="1"/>
</dbReference>
<evidence type="ECO:0000313" key="4">
    <source>
        <dbReference type="Proteomes" id="UP000198806"/>
    </source>
</evidence>
<keyword evidence="1" id="KW-0812">Transmembrane</keyword>
<feature type="domain" description="CAAX prenyl protease 2/Lysostaphin resistance protein A-like" evidence="2">
    <location>
        <begin position="116"/>
        <end position="201"/>
    </location>
</feature>
<accession>A0A1I5HJF7</accession>
<sequence>MNRVRTINFVFFATVLLSLVGNFINQWIFNYTDNYFIILLVSQIILVLPSAIYLALSKNSIGKAIRFNKIKGSNIVLIIIFSYLISPLMTLINAISMLFVKNDTAGLMENIVTNNGFIISLFIIAFIPCVLEETVYRGIFYNEYRKVSPIKGILLSAFLFGIMHMNFNQFSYAFIMGIIFALLIEATDSILSTMIVHFFINGNSVLIMFLYPKMMEYLEKVYGSGYFNSAETIEGIQANFQMDFSLVLRTYAFPALVGSVLAFIVYRAIAKNSGRWTFIKGLFKPGGNMEMSSFQDTGENNLSYQQKKRLMTASLLIGILVCVTLMIWGEIISQMPSPSINEVNNTSLSIYINHILS</sequence>
<feature type="transmembrane region" description="Helical" evidence="1">
    <location>
        <begin position="190"/>
        <end position="211"/>
    </location>
</feature>
<reference evidence="3 4" key="1">
    <citation type="submission" date="2016-10" db="EMBL/GenBank/DDBJ databases">
        <authorList>
            <person name="de Groot N.N."/>
        </authorList>
    </citation>
    <scope>NUCLEOTIDE SEQUENCE [LARGE SCALE GENOMIC DNA]</scope>
    <source>
        <strain evidence="3 4">DSM 1283</strain>
    </source>
</reference>
<keyword evidence="1" id="KW-0472">Membrane</keyword>
<name>A0A1I5HJF7_9FIRM</name>
<feature type="transmembrane region" description="Helical" evidence="1">
    <location>
        <begin position="310"/>
        <end position="329"/>
    </location>
</feature>
<dbReference type="STRING" id="1527.SAMN04489757_13045"/>
<proteinExistence type="predicted"/>
<feature type="transmembrane region" description="Helical" evidence="1">
    <location>
        <begin position="251"/>
        <end position="269"/>
    </location>
</feature>
<evidence type="ECO:0000259" key="2">
    <source>
        <dbReference type="Pfam" id="PF02517"/>
    </source>
</evidence>
<dbReference type="GO" id="GO:0080120">
    <property type="term" value="P:CAAX-box protein maturation"/>
    <property type="evidence" value="ECO:0007669"/>
    <property type="project" value="UniProtKB-ARBA"/>
</dbReference>
<dbReference type="PANTHER" id="PTHR36435:SF1">
    <property type="entry name" value="CAAX AMINO TERMINAL PROTEASE FAMILY PROTEIN"/>
    <property type="match status" value="1"/>
</dbReference>
<dbReference type="InterPro" id="IPR052710">
    <property type="entry name" value="CAAX_protease"/>
</dbReference>
<dbReference type="GO" id="GO:0004175">
    <property type="term" value="F:endopeptidase activity"/>
    <property type="evidence" value="ECO:0007669"/>
    <property type="project" value="UniProtKB-ARBA"/>
</dbReference>
<dbReference type="RefSeq" id="WP_091687694.1">
    <property type="nucleotide sequence ID" value="NZ_BAABFM010000011.1"/>
</dbReference>
<keyword evidence="4" id="KW-1185">Reference proteome</keyword>
<feature type="transmembrane region" description="Helical" evidence="1">
    <location>
        <begin position="35"/>
        <end position="56"/>
    </location>
</feature>
<dbReference type="AlphaFoldDB" id="A0A1I5HJF7"/>
<dbReference type="Proteomes" id="UP000198806">
    <property type="component" value="Unassembled WGS sequence"/>
</dbReference>
<dbReference type="OrthoDB" id="2035856at2"/>
<evidence type="ECO:0000313" key="3">
    <source>
        <dbReference type="EMBL" id="SFO48405.1"/>
    </source>
</evidence>
<protein>
    <recommendedName>
        <fullName evidence="2">CAAX prenyl protease 2/Lysostaphin resistance protein A-like domain-containing protein</fullName>
    </recommendedName>
</protein>
<feature type="transmembrane region" description="Helical" evidence="1">
    <location>
        <begin position="111"/>
        <end position="131"/>
    </location>
</feature>
<feature type="transmembrane region" description="Helical" evidence="1">
    <location>
        <begin position="7"/>
        <end position="29"/>
    </location>
</feature>
<dbReference type="Pfam" id="PF02517">
    <property type="entry name" value="Rce1-like"/>
    <property type="match status" value="1"/>
</dbReference>
<feature type="transmembrane region" description="Helical" evidence="1">
    <location>
        <begin position="152"/>
        <end position="184"/>
    </location>
</feature>
<organism evidence="3 4">
    <name type="scientific">Anaerocolumna aminovalerica</name>
    <dbReference type="NCBI Taxonomy" id="1527"/>
    <lineage>
        <taxon>Bacteria</taxon>
        <taxon>Bacillati</taxon>
        <taxon>Bacillota</taxon>
        <taxon>Clostridia</taxon>
        <taxon>Lachnospirales</taxon>
        <taxon>Lachnospiraceae</taxon>
        <taxon>Anaerocolumna</taxon>
    </lineage>
</organism>
<keyword evidence="1" id="KW-1133">Transmembrane helix</keyword>
<dbReference type="EMBL" id="FOWD01000030">
    <property type="protein sequence ID" value="SFO48405.1"/>
    <property type="molecule type" value="Genomic_DNA"/>
</dbReference>
<evidence type="ECO:0000256" key="1">
    <source>
        <dbReference type="SAM" id="Phobius"/>
    </source>
</evidence>